<gene>
    <name evidence="1" type="ORF">Godav_022319</name>
</gene>
<name>A0A7J8THQ6_GOSDV</name>
<organism evidence="1 2">
    <name type="scientific">Gossypium davidsonii</name>
    <name type="common">Davidson's cotton</name>
    <name type="synonym">Gossypium klotzschianum subsp. davidsonii</name>
    <dbReference type="NCBI Taxonomy" id="34287"/>
    <lineage>
        <taxon>Eukaryota</taxon>
        <taxon>Viridiplantae</taxon>
        <taxon>Streptophyta</taxon>
        <taxon>Embryophyta</taxon>
        <taxon>Tracheophyta</taxon>
        <taxon>Spermatophyta</taxon>
        <taxon>Magnoliopsida</taxon>
        <taxon>eudicotyledons</taxon>
        <taxon>Gunneridae</taxon>
        <taxon>Pentapetalae</taxon>
        <taxon>rosids</taxon>
        <taxon>malvids</taxon>
        <taxon>Malvales</taxon>
        <taxon>Malvaceae</taxon>
        <taxon>Malvoideae</taxon>
        <taxon>Gossypium</taxon>
    </lineage>
</organism>
<accession>A0A7J8THQ6</accession>
<comment type="caution">
    <text evidence="1">The sequence shown here is derived from an EMBL/GenBank/DDBJ whole genome shotgun (WGS) entry which is preliminary data.</text>
</comment>
<sequence length="36" mass="4195">MERDEISLLEEELVQLSMKSSLIVPKENPSVRKIPR</sequence>
<evidence type="ECO:0000313" key="2">
    <source>
        <dbReference type="Proteomes" id="UP000593561"/>
    </source>
</evidence>
<dbReference type="AlphaFoldDB" id="A0A7J8THQ6"/>
<dbReference type="Proteomes" id="UP000593561">
    <property type="component" value="Unassembled WGS sequence"/>
</dbReference>
<protein>
    <submittedName>
        <fullName evidence="1">Uncharacterized protein</fullName>
    </submittedName>
</protein>
<evidence type="ECO:0000313" key="1">
    <source>
        <dbReference type="EMBL" id="MBA0637697.1"/>
    </source>
</evidence>
<keyword evidence="2" id="KW-1185">Reference proteome</keyword>
<proteinExistence type="predicted"/>
<reference evidence="1 2" key="1">
    <citation type="journal article" date="2019" name="Genome Biol. Evol.">
        <title>Insights into the evolution of the New World diploid cottons (Gossypium, subgenus Houzingenia) based on genome sequencing.</title>
        <authorList>
            <person name="Grover C.E."/>
            <person name="Arick M.A. 2nd"/>
            <person name="Thrash A."/>
            <person name="Conover J.L."/>
            <person name="Sanders W.S."/>
            <person name="Peterson D.G."/>
            <person name="Frelichowski J.E."/>
            <person name="Scheffler J.A."/>
            <person name="Scheffler B.E."/>
            <person name="Wendel J.F."/>
        </authorList>
    </citation>
    <scope>NUCLEOTIDE SEQUENCE [LARGE SCALE GENOMIC DNA]</scope>
    <source>
        <strain evidence="1">27</strain>
        <tissue evidence="1">Leaf</tissue>
    </source>
</reference>
<dbReference type="EMBL" id="JABFAC010248987">
    <property type="protein sequence ID" value="MBA0637697.1"/>
    <property type="molecule type" value="Genomic_DNA"/>
</dbReference>